<comment type="similarity">
    <text evidence="2">Belongs to the DDB1 family.</text>
</comment>
<evidence type="ECO:0000256" key="3">
    <source>
        <dbReference type="ARBA" id="ARBA00014577"/>
    </source>
</evidence>
<feature type="domain" description="RSE1/DDB1/CPSF1 second beta-propeller" evidence="8">
    <location>
        <begin position="497"/>
        <end position="813"/>
    </location>
</feature>
<evidence type="ECO:0000259" key="6">
    <source>
        <dbReference type="Pfam" id="PF03178"/>
    </source>
</evidence>
<feature type="region of interest" description="Disordered" evidence="5">
    <location>
        <begin position="271"/>
        <end position="305"/>
    </location>
</feature>
<dbReference type="InterPro" id="IPR050358">
    <property type="entry name" value="RSE1/DDB1/CFT1"/>
</dbReference>
<dbReference type="Pfam" id="PF23726">
    <property type="entry name" value="Beta-prop_RSE1_2nd"/>
    <property type="match status" value="1"/>
</dbReference>
<evidence type="ECO:0000256" key="2">
    <source>
        <dbReference type="ARBA" id="ARBA00007453"/>
    </source>
</evidence>
<evidence type="ECO:0000256" key="5">
    <source>
        <dbReference type="SAM" id="MobiDB-lite"/>
    </source>
</evidence>
<feature type="domain" description="RSE1/DDB1/CPSF1 first beta-propeller" evidence="7">
    <location>
        <begin position="12"/>
        <end position="394"/>
    </location>
</feature>
<accession>A0A4Z0A027</accession>
<dbReference type="InterPro" id="IPR004871">
    <property type="entry name" value="RSE1/DDB1/CPSF1_C"/>
</dbReference>
<gene>
    <name evidence="9" type="ORF">EWM64_g4471</name>
</gene>
<dbReference type="PANTHER" id="PTHR10644">
    <property type="entry name" value="DNA REPAIR/RNA PROCESSING CPSF FAMILY"/>
    <property type="match status" value="1"/>
</dbReference>
<evidence type="ECO:0000259" key="8">
    <source>
        <dbReference type="Pfam" id="PF23726"/>
    </source>
</evidence>
<dbReference type="Proteomes" id="UP000298061">
    <property type="component" value="Unassembled WGS sequence"/>
</dbReference>
<evidence type="ECO:0000256" key="4">
    <source>
        <dbReference type="ARBA" id="ARBA00023242"/>
    </source>
</evidence>
<evidence type="ECO:0000259" key="7">
    <source>
        <dbReference type="Pfam" id="PF10433"/>
    </source>
</evidence>
<dbReference type="STRING" id="135208.A0A4Z0A027"/>
<dbReference type="AlphaFoldDB" id="A0A4Z0A027"/>
<dbReference type="Pfam" id="PF10433">
    <property type="entry name" value="Beta-prop_RSE1_1st"/>
    <property type="match status" value="1"/>
</dbReference>
<dbReference type="InterPro" id="IPR018846">
    <property type="entry name" value="Beta-prop_RSE1/DDB1/CPSF1_1st"/>
</dbReference>
<dbReference type="InterPro" id="IPR058543">
    <property type="entry name" value="Beta-prop_RSE1/DDB1/CPSF1_2nd"/>
</dbReference>
<dbReference type="PROSITE" id="PS51257">
    <property type="entry name" value="PROKAR_LIPOPROTEIN"/>
    <property type="match status" value="1"/>
</dbReference>
<dbReference type="InterPro" id="IPR011047">
    <property type="entry name" value="Quinoprotein_ADH-like_sf"/>
</dbReference>
<dbReference type="SUPFAM" id="SSF101908">
    <property type="entry name" value="Putative isomerase YbhE"/>
    <property type="match status" value="1"/>
</dbReference>
<evidence type="ECO:0000313" key="9">
    <source>
        <dbReference type="EMBL" id="TFY79541.1"/>
    </source>
</evidence>
<organism evidence="9 10">
    <name type="scientific">Hericium alpestre</name>
    <dbReference type="NCBI Taxonomy" id="135208"/>
    <lineage>
        <taxon>Eukaryota</taxon>
        <taxon>Fungi</taxon>
        <taxon>Dikarya</taxon>
        <taxon>Basidiomycota</taxon>
        <taxon>Agaricomycotina</taxon>
        <taxon>Agaricomycetes</taxon>
        <taxon>Russulales</taxon>
        <taxon>Hericiaceae</taxon>
        <taxon>Hericium</taxon>
    </lineage>
</organism>
<keyword evidence="4" id="KW-0539">Nucleus</keyword>
<feature type="compositionally biased region" description="Basic and acidic residues" evidence="5">
    <location>
        <begin position="271"/>
        <end position="301"/>
    </location>
</feature>
<proteinExistence type="inferred from homology"/>
<evidence type="ECO:0000256" key="1">
    <source>
        <dbReference type="ARBA" id="ARBA00004123"/>
    </source>
</evidence>
<dbReference type="EMBL" id="SFCI01000484">
    <property type="protein sequence ID" value="TFY79541.1"/>
    <property type="molecule type" value="Genomic_DNA"/>
</dbReference>
<feature type="domain" description="RSE1/DDB1/CPSF1 C-terminal" evidence="6">
    <location>
        <begin position="863"/>
        <end position="1177"/>
    </location>
</feature>
<dbReference type="GO" id="GO:0003676">
    <property type="term" value="F:nucleic acid binding"/>
    <property type="evidence" value="ECO:0007669"/>
    <property type="project" value="InterPro"/>
</dbReference>
<protein>
    <recommendedName>
        <fullName evidence="3">DNA damage-binding protein 1</fullName>
    </recommendedName>
</protein>
<dbReference type="GO" id="GO:0005634">
    <property type="term" value="C:nucleus"/>
    <property type="evidence" value="ECO:0007669"/>
    <property type="project" value="UniProtKB-SubCell"/>
</dbReference>
<reference evidence="9 10" key="1">
    <citation type="submission" date="2019-02" db="EMBL/GenBank/DDBJ databases">
        <title>Genome sequencing of the rare red list fungi Hericium alpestre (H. flagellum).</title>
        <authorList>
            <person name="Buettner E."/>
            <person name="Kellner H."/>
        </authorList>
    </citation>
    <scope>NUCLEOTIDE SEQUENCE [LARGE SCALE GENOMIC DNA]</scope>
    <source>
        <strain evidence="9 10">DSM 108284</strain>
    </source>
</reference>
<comment type="subcellular location">
    <subcellularLocation>
        <location evidence="1">Nucleus</location>
    </subcellularLocation>
</comment>
<name>A0A4Z0A027_9AGAM</name>
<comment type="caution">
    <text evidence="9">The sequence shown here is derived from an EMBL/GenBank/DDBJ whole genome shotgun (WGS) entry which is preliminary data.</text>
</comment>
<keyword evidence="10" id="KW-1185">Reference proteome</keyword>
<sequence>MKVVTTFHAPSSVTASVSCHLTQDDSLSHLVVAKTNALEVFEARPEGLHHVHRAEIWGRIVSLKVLPTSKGQDNLILMTDHPDPKLVVLTFRVPQGTLATLHTVSLQEQSPVRNNEFLQDVIVDPSGEVIVAACYIGRLKVLKLQDEKLSSQFDVSIPELNVLSLSFIPTDSESYALAILYIDHHQQVQLIARDLSIADYELSTAHSLFLPPTSLPSSAFPILETPPALITVPAAEDGEEDERFRGGVLVVGGRRIQLHELSDSLWQEKYRGKQKRNDAKKNSNDRKTVAGAHNKERDREAKRRKPKAAVDWPWSEITAWCRVGHGGSRYLLGDSYGRLALLSLDTLKQYGLVIVPLCHASAPTTLSYISAQMLFLGSHTGDSQLLRIHSSPTSNTDVATIDIPHDLSALPPNRLFASTYKGKGKASAAVAIKEGEGCIIAMKGQYIEVVDTWKNIAPILDAAVADTEDSGRPYIVTCSGMNNTGSLRLIHSGAELREHAVLRDFAQFTSLWPLRLRWKDAQDSHILASDGFETVLFSLDGADTITRINAANTSFACKQPTLATGNVSHRTKKPGSTTSTYEDSALIVQVTPTRVIVLEYDATLCVHQLVHAWVLLALTRGRVAVLNLTEESKFNVVGHKDFDEEICAVSCAPVDSKPYSPYAVVAFWRTHRVEVLSLINSAAYLSLACAGVELPALPCAVLLHSFDAGMKHLLVGTRDGMLVAYAFADGVLGDKRTMAVGSAPVSLVACEVEGRPSVVASGSRASVVFWENGRLQNSSMSLKDVGAVCRLQTPSWGSCLALLSPAGLIIGTMHDLEKIHTRAIHLGLDNPRRIIHDANMKVFGVVSVRMEPSRIGETGSAESSFSLFDNTTFDRLAQFKCRQGEEISAAHAATDSTGRSLYYLGIVLQQADEREPIEGRIVILTSTTAPSGKDLLLQEVASVDCSGNTYAFAPLAEPGHFAAAINASVIVYALRDDALERVADWAHGYYITNLVAHGNDLVAGDAIMSVSMLRFDASAKQEKGRLVAVARDYRSLWPVALAAWDKGAVVGANTDGNLFAFDEDEGRLDRTGNWHLGELVNAFVPGSLRGPDALEDNRVQPRMLFCTSAGRICTLLAVEDKELALQMTRLEQNVARVVKDAVGAAHTLWRAPRNARDKIDGDAAAVGFFDGDLLQHVLRYEPGSRDMQRVLEGASAAERLAMGENDVRQLVEVLQSVQ</sequence>
<dbReference type="Pfam" id="PF03178">
    <property type="entry name" value="CPSF_A"/>
    <property type="match status" value="1"/>
</dbReference>
<evidence type="ECO:0000313" key="10">
    <source>
        <dbReference type="Proteomes" id="UP000298061"/>
    </source>
</evidence>
<dbReference type="Gene3D" id="2.130.10.10">
    <property type="entry name" value="YVTN repeat-like/Quinoprotein amine dehydrogenase"/>
    <property type="match status" value="3"/>
</dbReference>
<dbReference type="InterPro" id="IPR015943">
    <property type="entry name" value="WD40/YVTN_repeat-like_dom_sf"/>
</dbReference>
<dbReference type="Gene3D" id="1.10.150.910">
    <property type="match status" value="1"/>
</dbReference>
<dbReference type="SUPFAM" id="SSF50998">
    <property type="entry name" value="Quinoprotein alcohol dehydrogenase-like"/>
    <property type="match status" value="1"/>
</dbReference>
<dbReference type="OrthoDB" id="433457at2759"/>